<dbReference type="RefSeq" id="WP_382414012.1">
    <property type="nucleotide sequence ID" value="NZ_AP031500.1"/>
</dbReference>
<dbReference type="Proteomes" id="UP001595548">
    <property type="component" value="Unassembled WGS sequence"/>
</dbReference>
<feature type="domain" description="Glycosyl-hydrolase 97 N-terminal" evidence="2">
    <location>
        <begin position="16"/>
        <end position="261"/>
    </location>
</feature>
<dbReference type="InterPro" id="IPR029483">
    <property type="entry name" value="GH97_C"/>
</dbReference>
<dbReference type="InterPro" id="IPR019563">
    <property type="entry name" value="GH97_catalytic"/>
</dbReference>
<keyword evidence="4" id="KW-0378">Hydrolase</keyword>
<protein>
    <submittedName>
        <fullName evidence="4">Glycoside hydrolase family 97 protein</fullName>
        <ecNumber evidence="4">3.2.1.-</ecNumber>
    </submittedName>
</protein>
<evidence type="ECO:0000313" key="4">
    <source>
        <dbReference type="EMBL" id="MFC3153954.1"/>
    </source>
</evidence>
<dbReference type="Gene3D" id="2.70.98.10">
    <property type="match status" value="1"/>
</dbReference>
<evidence type="ECO:0000259" key="3">
    <source>
        <dbReference type="Pfam" id="PF14509"/>
    </source>
</evidence>
<dbReference type="Pfam" id="PF14508">
    <property type="entry name" value="GH97_N"/>
    <property type="match status" value="1"/>
</dbReference>
<evidence type="ECO:0000259" key="2">
    <source>
        <dbReference type="Pfam" id="PF14508"/>
    </source>
</evidence>
<accession>A0ABV7HMJ6</accession>
<comment type="caution">
    <text evidence="4">The sequence shown here is derived from an EMBL/GenBank/DDBJ whole genome shotgun (WGS) entry which is preliminary data.</text>
</comment>
<dbReference type="PANTHER" id="PTHR35803">
    <property type="entry name" value="GLUCAN 1,4-ALPHA-GLUCOSIDASE SUSB-RELATED"/>
    <property type="match status" value="1"/>
</dbReference>
<dbReference type="InterPro" id="IPR029486">
    <property type="entry name" value="GH97_N"/>
</dbReference>
<dbReference type="GO" id="GO:0016798">
    <property type="term" value="F:hydrolase activity, acting on glycosyl bonds"/>
    <property type="evidence" value="ECO:0007669"/>
    <property type="project" value="UniProtKB-KW"/>
</dbReference>
<dbReference type="Pfam" id="PF10566">
    <property type="entry name" value="Glyco_hydro_97"/>
    <property type="match status" value="1"/>
</dbReference>
<dbReference type="EMBL" id="JBHRTL010000003">
    <property type="protein sequence ID" value="MFC3153954.1"/>
    <property type="molecule type" value="Genomic_DNA"/>
</dbReference>
<feature type="domain" description="Glycosyl-hydrolase 97 catalytic" evidence="1">
    <location>
        <begin position="279"/>
        <end position="453"/>
    </location>
</feature>
<reference evidence="5" key="1">
    <citation type="journal article" date="2019" name="Int. J. Syst. Evol. Microbiol.">
        <title>The Global Catalogue of Microorganisms (GCM) 10K type strain sequencing project: providing services to taxonomists for standard genome sequencing and annotation.</title>
        <authorList>
            <consortium name="The Broad Institute Genomics Platform"/>
            <consortium name="The Broad Institute Genome Sequencing Center for Infectious Disease"/>
            <person name="Wu L."/>
            <person name="Ma J."/>
        </authorList>
    </citation>
    <scope>NUCLEOTIDE SEQUENCE [LARGE SCALE GENOMIC DNA]</scope>
    <source>
        <strain evidence="5">KCTC 52141</strain>
    </source>
</reference>
<dbReference type="InterPro" id="IPR017853">
    <property type="entry name" value="GH"/>
</dbReference>
<organism evidence="4 5">
    <name type="scientific">Gilvimarinus japonicus</name>
    <dbReference type="NCBI Taxonomy" id="1796469"/>
    <lineage>
        <taxon>Bacteria</taxon>
        <taxon>Pseudomonadati</taxon>
        <taxon>Pseudomonadota</taxon>
        <taxon>Gammaproteobacteria</taxon>
        <taxon>Cellvibrionales</taxon>
        <taxon>Cellvibrionaceae</taxon>
        <taxon>Gilvimarinus</taxon>
    </lineage>
</organism>
<dbReference type="EC" id="3.2.1.-" evidence="4"/>
<dbReference type="InterPro" id="IPR014718">
    <property type="entry name" value="GH-type_carb-bd"/>
</dbReference>
<evidence type="ECO:0000259" key="1">
    <source>
        <dbReference type="Pfam" id="PF10566"/>
    </source>
</evidence>
<keyword evidence="5" id="KW-1185">Reference proteome</keyword>
<dbReference type="SUPFAM" id="SSF51445">
    <property type="entry name" value="(Trans)glycosidases"/>
    <property type="match status" value="1"/>
</dbReference>
<name>A0ABV7HMJ6_9GAMM</name>
<evidence type="ECO:0000313" key="5">
    <source>
        <dbReference type="Proteomes" id="UP001595548"/>
    </source>
</evidence>
<dbReference type="Gene3D" id="3.20.20.70">
    <property type="entry name" value="Aldolase class I"/>
    <property type="match status" value="1"/>
</dbReference>
<dbReference type="Pfam" id="PF14509">
    <property type="entry name" value="GH97_C"/>
    <property type="match status" value="1"/>
</dbReference>
<gene>
    <name evidence="4" type="ORF">ACFOEB_01985</name>
</gene>
<proteinExistence type="predicted"/>
<dbReference type="InterPro" id="IPR052720">
    <property type="entry name" value="Glycosyl_hydrolase_97"/>
</dbReference>
<sequence>MLALAGCLGGGKTLEVVSPDKHLAVQLHLDERGELFYQVRRDGNAIITPSKLGFSFKGHPPLDKFELVDAKLSSYDNTWTAVWGERKRIINNYNQLFVEFKEKRGDRQLNVRFRLYDDGLGFRYEFPQQSAFKSFVIMNEMTQFNLAEDGTAWWIPADYDSYEKLYKTSKVSELRQAQTPLTMKTPAGQYVSIHEAALTDYASMTLSHQGEYNLKAELVPWQDGTKVKAATPFQTPWRTLQITDNARGLLQSDLLLNLNEPSRIDDASWIEPMNFIGVWWGVHIGVHTWQEGPRHGATTERAKQYLDFAAANNIGGVLFEGWNKGWDNWGTREAYLVPTDDFNLQEVAAYARAKNVSIVGHNETGGNVEAYEQHVEEVFSLYQKLGIRVVKTGYVAEQGFSNGEHHQGQWGVNHYRRIVKLAAKYHIMLNVHEPVKDTGIRRTWPNMMTREGARGGEWNAWSAGNNANHTQILPFTRLLAGPMDYTVGIFDIDYSRFSGQRYDWSNKPQTGQFRVHTTLSHQLANLVTLYSPLQMMADMIENYIDHPAFKFIRDFDPDIDETQVLDGEIGEYVAIARRSGDVWVLGATTGTSARRLSLPLDFLLPEKQYQAEIYQDTAQTDCAAGAENYEIVTRTVTASEVLNLQLVECGGAAVRFTAL</sequence>
<dbReference type="InterPro" id="IPR013785">
    <property type="entry name" value="Aldolase_TIM"/>
</dbReference>
<dbReference type="PANTHER" id="PTHR35803:SF1">
    <property type="entry name" value="GLUCAN 1,4-ALPHA-GLUCOSIDASE SUSB"/>
    <property type="match status" value="1"/>
</dbReference>
<keyword evidence="4" id="KW-0326">Glycosidase</keyword>
<feature type="domain" description="Glycosyl-hydrolase 97 C-terminal oligomerisation" evidence="3">
    <location>
        <begin position="559"/>
        <end position="657"/>
    </location>
</feature>